<dbReference type="EMBL" id="JAYMYR010000006">
    <property type="protein sequence ID" value="KAK7356985.1"/>
    <property type="molecule type" value="Genomic_DNA"/>
</dbReference>
<evidence type="ECO:0000313" key="3">
    <source>
        <dbReference type="Proteomes" id="UP001374584"/>
    </source>
</evidence>
<dbReference type="Proteomes" id="UP001374584">
    <property type="component" value="Unassembled WGS sequence"/>
</dbReference>
<proteinExistence type="predicted"/>
<name>A0AAN9MLF0_PHACN</name>
<protein>
    <submittedName>
        <fullName evidence="2">Uncharacterized protein</fullName>
    </submittedName>
</protein>
<feature type="compositionally biased region" description="Basic and acidic residues" evidence="1">
    <location>
        <begin position="1"/>
        <end position="15"/>
    </location>
</feature>
<gene>
    <name evidence="2" type="ORF">VNO80_16266</name>
</gene>
<organism evidence="2 3">
    <name type="scientific">Phaseolus coccineus</name>
    <name type="common">Scarlet runner bean</name>
    <name type="synonym">Phaseolus multiflorus</name>
    <dbReference type="NCBI Taxonomy" id="3886"/>
    <lineage>
        <taxon>Eukaryota</taxon>
        <taxon>Viridiplantae</taxon>
        <taxon>Streptophyta</taxon>
        <taxon>Embryophyta</taxon>
        <taxon>Tracheophyta</taxon>
        <taxon>Spermatophyta</taxon>
        <taxon>Magnoliopsida</taxon>
        <taxon>eudicotyledons</taxon>
        <taxon>Gunneridae</taxon>
        <taxon>Pentapetalae</taxon>
        <taxon>rosids</taxon>
        <taxon>fabids</taxon>
        <taxon>Fabales</taxon>
        <taxon>Fabaceae</taxon>
        <taxon>Papilionoideae</taxon>
        <taxon>50 kb inversion clade</taxon>
        <taxon>NPAAA clade</taxon>
        <taxon>indigoferoid/millettioid clade</taxon>
        <taxon>Phaseoleae</taxon>
        <taxon>Phaseolus</taxon>
    </lineage>
</organism>
<accession>A0AAN9MLF0</accession>
<evidence type="ECO:0000313" key="2">
    <source>
        <dbReference type="EMBL" id="KAK7356985.1"/>
    </source>
</evidence>
<evidence type="ECO:0000256" key="1">
    <source>
        <dbReference type="SAM" id="MobiDB-lite"/>
    </source>
</evidence>
<feature type="region of interest" description="Disordered" evidence="1">
    <location>
        <begin position="1"/>
        <end position="24"/>
    </location>
</feature>
<comment type="caution">
    <text evidence="2">The sequence shown here is derived from an EMBL/GenBank/DDBJ whole genome shotgun (WGS) entry which is preliminary data.</text>
</comment>
<reference evidence="2 3" key="1">
    <citation type="submission" date="2024-01" db="EMBL/GenBank/DDBJ databases">
        <title>The genomes of 5 underutilized Papilionoideae crops provide insights into root nodulation and disease resistanc.</title>
        <authorList>
            <person name="Jiang F."/>
        </authorList>
    </citation>
    <scope>NUCLEOTIDE SEQUENCE [LARGE SCALE GENOMIC DNA]</scope>
    <source>
        <strain evidence="2">JINMINGXINNONG_FW02</strain>
        <tissue evidence="2">Leaves</tissue>
    </source>
</reference>
<dbReference type="AlphaFoldDB" id="A0AAN9MLF0"/>
<keyword evidence="3" id="KW-1185">Reference proteome</keyword>
<sequence>MERVCSNDEERKGTLEDPEEEAITPLRSEDLGKEGTRKVNRYERKCAGCMGLVMLQVEQPCHAMPPFSELLIFKLYYTRRTQVLLWLCDEELGCDHSSGSELEGRAELTDHGELGGGDIGELECKINVSYLYKIALPIFNSFPLV</sequence>